<gene>
    <name evidence="1" type="ORF">LY79DRAFT_155321</name>
</gene>
<accession>A0AAD8Q386</accession>
<keyword evidence="2" id="KW-1185">Reference proteome</keyword>
<sequence length="166" mass="18796">MGVSGVRLCWVTQALSRSYRRDSSQTTYCFEPSCHAVGNYTTVRQEQQPYRRTRQSFIPNASAQVQKFCRISRSRVGRQFRTKGGWGTPCLYYLALSEREVVCAYRRLERPSAVTFRIANDRKTSCQGQPAVAPGTPVVWGPNVNHGPMSLGMTVGRQDELVHYLD</sequence>
<evidence type="ECO:0000313" key="1">
    <source>
        <dbReference type="EMBL" id="KAK1594386.1"/>
    </source>
</evidence>
<dbReference type="EMBL" id="JAHLJV010000020">
    <property type="protein sequence ID" value="KAK1594386.1"/>
    <property type="molecule type" value="Genomic_DNA"/>
</dbReference>
<dbReference type="RefSeq" id="XP_060415569.1">
    <property type="nucleotide sequence ID" value="XM_060551097.1"/>
</dbReference>
<proteinExistence type="predicted"/>
<dbReference type="Proteomes" id="UP001230504">
    <property type="component" value="Unassembled WGS sequence"/>
</dbReference>
<name>A0AAD8Q386_9PEZI</name>
<organism evidence="1 2">
    <name type="scientific">Colletotrichum navitas</name>
    <dbReference type="NCBI Taxonomy" id="681940"/>
    <lineage>
        <taxon>Eukaryota</taxon>
        <taxon>Fungi</taxon>
        <taxon>Dikarya</taxon>
        <taxon>Ascomycota</taxon>
        <taxon>Pezizomycotina</taxon>
        <taxon>Sordariomycetes</taxon>
        <taxon>Hypocreomycetidae</taxon>
        <taxon>Glomerellales</taxon>
        <taxon>Glomerellaceae</taxon>
        <taxon>Colletotrichum</taxon>
        <taxon>Colletotrichum graminicola species complex</taxon>
    </lineage>
</organism>
<dbReference type="AlphaFoldDB" id="A0AAD8Q386"/>
<comment type="caution">
    <text evidence="1">The sequence shown here is derived from an EMBL/GenBank/DDBJ whole genome shotgun (WGS) entry which is preliminary data.</text>
</comment>
<dbReference type="GeneID" id="85435337"/>
<protein>
    <submittedName>
        <fullName evidence="1">Uncharacterized protein</fullName>
    </submittedName>
</protein>
<reference evidence="1" key="1">
    <citation type="submission" date="2021-06" db="EMBL/GenBank/DDBJ databases">
        <title>Comparative genomics, transcriptomics and evolutionary studies reveal genomic signatures of adaptation to plant cell wall in hemibiotrophic fungi.</title>
        <authorList>
            <consortium name="DOE Joint Genome Institute"/>
            <person name="Baroncelli R."/>
            <person name="Diaz J.F."/>
            <person name="Benocci T."/>
            <person name="Peng M."/>
            <person name="Battaglia E."/>
            <person name="Haridas S."/>
            <person name="Andreopoulos W."/>
            <person name="Labutti K."/>
            <person name="Pangilinan J."/>
            <person name="Floch G.L."/>
            <person name="Makela M.R."/>
            <person name="Henrissat B."/>
            <person name="Grigoriev I.V."/>
            <person name="Crouch J.A."/>
            <person name="De Vries R.P."/>
            <person name="Sukno S.A."/>
            <person name="Thon M.R."/>
        </authorList>
    </citation>
    <scope>NUCLEOTIDE SEQUENCE</scope>
    <source>
        <strain evidence="1">CBS 125086</strain>
    </source>
</reference>
<evidence type="ECO:0000313" key="2">
    <source>
        <dbReference type="Proteomes" id="UP001230504"/>
    </source>
</evidence>